<feature type="transmembrane region" description="Helical" evidence="2">
    <location>
        <begin position="55"/>
        <end position="74"/>
    </location>
</feature>
<dbReference type="RefSeq" id="WP_146952728.1">
    <property type="nucleotide sequence ID" value="NZ_BAABBJ010000003.1"/>
</dbReference>
<dbReference type="Proteomes" id="UP000321798">
    <property type="component" value="Unassembled WGS sequence"/>
</dbReference>
<gene>
    <name evidence="3" type="ORF">CSO01_16680</name>
</gene>
<accession>A0A512PCL7</accession>
<feature type="transmembrane region" description="Helical" evidence="2">
    <location>
        <begin position="80"/>
        <end position="100"/>
    </location>
</feature>
<reference evidence="3 4" key="1">
    <citation type="submission" date="2019-07" db="EMBL/GenBank/DDBJ databases">
        <title>Whole genome shotgun sequence of Cellulomonas soli NBRC 109434.</title>
        <authorList>
            <person name="Hosoyama A."/>
            <person name="Uohara A."/>
            <person name="Ohji S."/>
            <person name="Ichikawa N."/>
        </authorList>
    </citation>
    <scope>NUCLEOTIDE SEQUENCE [LARGE SCALE GENOMIC DNA]</scope>
    <source>
        <strain evidence="3 4">NBRC 109434</strain>
    </source>
</reference>
<evidence type="ECO:0000256" key="1">
    <source>
        <dbReference type="SAM" id="MobiDB-lite"/>
    </source>
</evidence>
<keyword evidence="4" id="KW-1185">Reference proteome</keyword>
<dbReference type="AlphaFoldDB" id="A0A512PCL7"/>
<evidence type="ECO:0000256" key="2">
    <source>
        <dbReference type="SAM" id="Phobius"/>
    </source>
</evidence>
<keyword evidence="2" id="KW-0812">Transmembrane</keyword>
<feature type="transmembrane region" description="Helical" evidence="2">
    <location>
        <begin position="32"/>
        <end position="48"/>
    </location>
</feature>
<proteinExistence type="predicted"/>
<evidence type="ECO:0000313" key="4">
    <source>
        <dbReference type="Proteomes" id="UP000321798"/>
    </source>
</evidence>
<feature type="transmembrane region" description="Helical" evidence="2">
    <location>
        <begin position="107"/>
        <end position="126"/>
    </location>
</feature>
<comment type="caution">
    <text evidence="3">The sequence shown here is derived from an EMBL/GenBank/DDBJ whole genome shotgun (WGS) entry which is preliminary data.</text>
</comment>
<sequence>MTRHVLAGIVLAVLAALTVLLSGLLGPEVQGVALLGAALGGALGLVPDRSPGARVGGFAVGFVAAWSGYALRAAALPDTAGGRAVAVLIVVLVCVAVAVGTRGRLPLWSALLGAAAMAGSYEYPYVADPSGFLATSPVSATAVLVTAAAGFLATALLGPVVQQSRTDEAILADARAQLADAGRRADGTAPAGGPPPARPAPTPAPAAAPIFRPFDAAPEA</sequence>
<feature type="compositionally biased region" description="Pro residues" evidence="1">
    <location>
        <begin position="192"/>
        <end position="206"/>
    </location>
</feature>
<organism evidence="3 4">
    <name type="scientific">Cellulomonas soli</name>
    <dbReference type="NCBI Taxonomy" id="931535"/>
    <lineage>
        <taxon>Bacteria</taxon>
        <taxon>Bacillati</taxon>
        <taxon>Actinomycetota</taxon>
        <taxon>Actinomycetes</taxon>
        <taxon>Micrococcales</taxon>
        <taxon>Cellulomonadaceae</taxon>
        <taxon>Cellulomonas</taxon>
    </lineage>
</organism>
<dbReference type="EMBL" id="BKAL01000005">
    <property type="protein sequence ID" value="GEP68953.1"/>
    <property type="molecule type" value="Genomic_DNA"/>
</dbReference>
<feature type="transmembrane region" description="Helical" evidence="2">
    <location>
        <begin position="138"/>
        <end position="161"/>
    </location>
</feature>
<evidence type="ECO:0000313" key="3">
    <source>
        <dbReference type="EMBL" id="GEP68953.1"/>
    </source>
</evidence>
<feature type="compositionally biased region" description="Low complexity" evidence="1">
    <location>
        <begin position="207"/>
        <end position="220"/>
    </location>
</feature>
<keyword evidence="2" id="KW-1133">Transmembrane helix</keyword>
<name>A0A512PCL7_9CELL</name>
<protein>
    <submittedName>
        <fullName evidence="3">Uncharacterized protein</fullName>
    </submittedName>
</protein>
<feature type="region of interest" description="Disordered" evidence="1">
    <location>
        <begin position="182"/>
        <end position="220"/>
    </location>
</feature>
<keyword evidence="2" id="KW-0472">Membrane</keyword>